<dbReference type="PANTHER" id="PTHR21262:SF31">
    <property type="entry name" value="GTP PYROPHOSPHOKINASE"/>
    <property type="match status" value="1"/>
</dbReference>
<dbReference type="InterPro" id="IPR004095">
    <property type="entry name" value="TGS"/>
</dbReference>
<dbReference type="Pfam" id="PF13328">
    <property type="entry name" value="HD_4"/>
    <property type="match status" value="1"/>
</dbReference>
<dbReference type="EMBL" id="MHPE01000019">
    <property type="protein sequence ID" value="OGZ77004.1"/>
    <property type="molecule type" value="Genomic_DNA"/>
</dbReference>
<feature type="domain" description="HD" evidence="2">
    <location>
        <begin position="40"/>
        <end position="153"/>
    </location>
</feature>
<dbReference type="AlphaFoldDB" id="A0A1G2IQ20"/>
<comment type="caution">
    <text evidence="4">The sequence shown here is derived from an EMBL/GenBank/DDBJ whole genome shotgun (WGS) entry which is preliminary data.</text>
</comment>
<evidence type="ECO:0008006" key="6">
    <source>
        <dbReference type="Google" id="ProtNLM"/>
    </source>
</evidence>
<gene>
    <name evidence="4" type="ORF">A3G45_00660</name>
</gene>
<dbReference type="GO" id="GO:0005886">
    <property type="term" value="C:plasma membrane"/>
    <property type="evidence" value="ECO:0007669"/>
    <property type="project" value="TreeGrafter"/>
</dbReference>
<dbReference type="Gene3D" id="3.30.460.10">
    <property type="entry name" value="Beta Polymerase, domain 2"/>
    <property type="match status" value="1"/>
</dbReference>
<dbReference type="SUPFAM" id="SSF81271">
    <property type="entry name" value="TGS-like"/>
    <property type="match status" value="1"/>
</dbReference>
<feature type="domain" description="TGS" evidence="3">
    <location>
        <begin position="382"/>
        <end position="445"/>
    </location>
</feature>
<evidence type="ECO:0000313" key="5">
    <source>
        <dbReference type="Proteomes" id="UP000178632"/>
    </source>
</evidence>
<dbReference type="Proteomes" id="UP000178632">
    <property type="component" value="Unassembled WGS sequence"/>
</dbReference>
<dbReference type="GO" id="GO:0015969">
    <property type="term" value="P:guanosine tetraphosphate metabolic process"/>
    <property type="evidence" value="ECO:0007669"/>
    <property type="project" value="InterPro"/>
</dbReference>
<dbReference type="InterPro" id="IPR033655">
    <property type="entry name" value="TGS_RelA/SpoT"/>
</dbReference>
<dbReference type="FunFam" id="3.10.20.30:FF:000002">
    <property type="entry name" value="GTP pyrophosphokinase (RelA/SpoT)"/>
    <property type="match status" value="1"/>
</dbReference>
<dbReference type="Pfam" id="PF04607">
    <property type="entry name" value="RelA_SpoT"/>
    <property type="match status" value="1"/>
</dbReference>
<dbReference type="InterPro" id="IPR012676">
    <property type="entry name" value="TGS-like"/>
</dbReference>
<protein>
    <recommendedName>
        <fullName evidence="6">TGS domain-containing protein</fullName>
    </recommendedName>
</protein>
<evidence type="ECO:0000259" key="3">
    <source>
        <dbReference type="PROSITE" id="PS51880"/>
    </source>
</evidence>
<dbReference type="SUPFAM" id="SSF109604">
    <property type="entry name" value="HD-domain/PDEase-like"/>
    <property type="match status" value="1"/>
</dbReference>
<dbReference type="InterPro" id="IPR012675">
    <property type="entry name" value="Beta-grasp_dom_sf"/>
</dbReference>
<proteinExistence type="inferred from homology"/>
<dbReference type="SUPFAM" id="SSF81301">
    <property type="entry name" value="Nucleotidyltransferase"/>
    <property type="match status" value="1"/>
</dbReference>
<dbReference type="Gene3D" id="1.10.3210.10">
    <property type="entry name" value="Hypothetical protein af1432"/>
    <property type="match status" value="1"/>
</dbReference>
<dbReference type="CDD" id="cd05399">
    <property type="entry name" value="NT_Rel-Spo_like"/>
    <property type="match status" value="1"/>
</dbReference>
<dbReference type="Pfam" id="PF02824">
    <property type="entry name" value="TGS"/>
    <property type="match status" value="1"/>
</dbReference>
<dbReference type="SMART" id="SM00954">
    <property type="entry name" value="RelA_SpoT"/>
    <property type="match status" value="1"/>
</dbReference>
<organism evidence="4 5">
    <name type="scientific">Candidatus Staskawiczbacteria bacterium RIFCSPLOWO2_12_FULL_37_15</name>
    <dbReference type="NCBI Taxonomy" id="1802218"/>
    <lineage>
        <taxon>Bacteria</taxon>
        <taxon>Candidatus Staskawicziibacteriota</taxon>
    </lineage>
</organism>
<dbReference type="PROSITE" id="PS51831">
    <property type="entry name" value="HD"/>
    <property type="match status" value="1"/>
</dbReference>
<dbReference type="Gene3D" id="3.10.20.30">
    <property type="match status" value="1"/>
</dbReference>
<dbReference type="InterPro" id="IPR003607">
    <property type="entry name" value="HD/PDEase_dom"/>
</dbReference>
<evidence type="ECO:0000259" key="2">
    <source>
        <dbReference type="PROSITE" id="PS51831"/>
    </source>
</evidence>
<name>A0A1G2IQ20_9BACT</name>
<evidence type="ECO:0000256" key="1">
    <source>
        <dbReference type="ARBA" id="ARBA00007476"/>
    </source>
</evidence>
<dbReference type="PANTHER" id="PTHR21262">
    <property type="entry name" value="GUANOSINE-3',5'-BIS DIPHOSPHATE 3'-PYROPHOSPHOHYDROLASE"/>
    <property type="match status" value="1"/>
</dbReference>
<dbReference type="CDD" id="cd01668">
    <property type="entry name" value="TGS_RSH"/>
    <property type="match status" value="1"/>
</dbReference>
<dbReference type="CDD" id="cd00077">
    <property type="entry name" value="HDc"/>
    <property type="match status" value="1"/>
</dbReference>
<comment type="similarity">
    <text evidence="1">Belongs to the RelA/SpoT family.</text>
</comment>
<reference evidence="4 5" key="1">
    <citation type="journal article" date="2016" name="Nat. Commun.">
        <title>Thousands of microbial genomes shed light on interconnected biogeochemical processes in an aquifer system.</title>
        <authorList>
            <person name="Anantharaman K."/>
            <person name="Brown C.T."/>
            <person name="Hug L.A."/>
            <person name="Sharon I."/>
            <person name="Castelle C.J."/>
            <person name="Probst A.J."/>
            <person name="Thomas B.C."/>
            <person name="Singh A."/>
            <person name="Wilkins M.J."/>
            <person name="Karaoz U."/>
            <person name="Brodie E.L."/>
            <person name="Williams K.H."/>
            <person name="Hubbard S.S."/>
            <person name="Banfield J.F."/>
        </authorList>
    </citation>
    <scope>NUCLEOTIDE SEQUENCE [LARGE SCALE GENOMIC DNA]</scope>
</reference>
<dbReference type="InterPro" id="IPR007685">
    <property type="entry name" value="RelA_SpoT"/>
</dbReference>
<dbReference type="PROSITE" id="PS51880">
    <property type="entry name" value="TGS"/>
    <property type="match status" value="1"/>
</dbReference>
<dbReference type="InterPro" id="IPR043519">
    <property type="entry name" value="NT_sf"/>
</dbReference>
<accession>A0A1G2IQ20</accession>
<evidence type="ECO:0000313" key="4">
    <source>
        <dbReference type="EMBL" id="OGZ77004.1"/>
    </source>
</evidence>
<sequence length="577" mass="67118">MKNELQKIIKRSSNPKLIGEAFKFAEIAYKDKFRLSGENYIKHALRVALMLEKMSMDEKTIAFGILHDVVDDMPDSSKKVEIQGLEKKFGKEIAQLVEKISKLSRIRYSLAIKIKERKILTGEKIENLRKMFLAIAGDLRVILVELLSRLDGSNFLHYLPEEQQKLYAIETLQVFAPIANRLGLSEIRRNLEDISFSYLFKDKYKWLKENIQEQYEERGKYLKKFIPKLKKLFRKNRVNFINIDYRAKSYWSTYKKLVKKGMDFKGVHDLIAIRIIVKDIEDCYRTLGIIHKQYKPISEEINDYIAKPKPNGYRSLHTTVFYEKDKISEIQIRTEEMHKEAEYGICAHWSYKEKIDLKKDDENFSWMQIAPDFWKVFKIDFFTNQVFVLTPKADVITMKNGSTPVDFAYAVHSDIGNHCESAKIGGKIVPLSHILENGDVVEIITNKKKKPSADWLKFAKTSLAQSHIKKAVSQTNSFFKFQIPGFIKQKFIEISEKAQRGKEEKQKIKKEGVSHIYLAGQKGMLVNIAKCCSPKPGDHVQAYLTKYRAAVLHKISCENFQRLAKKFPDKVINASWE</sequence>
<dbReference type="InterPro" id="IPR006674">
    <property type="entry name" value="HD_domain"/>
</dbReference>